<dbReference type="Gene3D" id="1.10.10.10">
    <property type="entry name" value="Winged helix-like DNA-binding domain superfamily/Winged helix DNA-binding domain"/>
    <property type="match status" value="1"/>
</dbReference>
<dbReference type="GO" id="GO:0005829">
    <property type="term" value="C:cytosol"/>
    <property type="evidence" value="ECO:0007669"/>
    <property type="project" value="TreeGrafter"/>
</dbReference>
<dbReference type="NCBIfam" id="TIGR00738">
    <property type="entry name" value="rrf2_super"/>
    <property type="match status" value="1"/>
</dbReference>
<proteinExistence type="predicted"/>
<name>A0A512NSE5_9HYPH</name>
<dbReference type="Pfam" id="PF02082">
    <property type="entry name" value="Rrf2"/>
    <property type="match status" value="1"/>
</dbReference>
<dbReference type="SUPFAM" id="SSF46785">
    <property type="entry name" value="Winged helix' DNA-binding domain"/>
    <property type="match status" value="1"/>
</dbReference>
<dbReference type="PROSITE" id="PS51197">
    <property type="entry name" value="HTH_RRF2_2"/>
    <property type="match status" value="1"/>
</dbReference>
<dbReference type="Proteomes" id="UP000321058">
    <property type="component" value="Unassembled WGS sequence"/>
</dbReference>
<dbReference type="AlphaFoldDB" id="A0A512NSE5"/>
<dbReference type="GO" id="GO:0003700">
    <property type="term" value="F:DNA-binding transcription factor activity"/>
    <property type="evidence" value="ECO:0007669"/>
    <property type="project" value="TreeGrafter"/>
</dbReference>
<comment type="caution">
    <text evidence="1">The sequence shown here is derived from an EMBL/GenBank/DDBJ whole genome shotgun (WGS) entry which is preliminary data.</text>
</comment>
<protein>
    <submittedName>
        <fullName evidence="1">Rrf2 family transcriptional regulator</fullName>
    </submittedName>
</protein>
<evidence type="ECO:0000313" key="1">
    <source>
        <dbReference type="EMBL" id="GEP61864.1"/>
    </source>
</evidence>
<dbReference type="EMBL" id="BKAJ01000265">
    <property type="protein sequence ID" value="GEP61864.1"/>
    <property type="molecule type" value="Genomic_DNA"/>
</dbReference>
<dbReference type="InterPro" id="IPR000944">
    <property type="entry name" value="Tscrpt_reg_Rrf2"/>
</dbReference>
<dbReference type="InterPro" id="IPR036388">
    <property type="entry name" value="WH-like_DNA-bd_sf"/>
</dbReference>
<dbReference type="InterPro" id="IPR036390">
    <property type="entry name" value="WH_DNA-bd_sf"/>
</dbReference>
<evidence type="ECO:0000313" key="2">
    <source>
        <dbReference type="Proteomes" id="UP000321058"/>
    </source>
</evidence>
<dbReference type="PANTHER" id="PTHR33221:SF15">
    <property type="entry name" value="HTH-TYPE TRANSCRIPTIONAL REGULATOR YWGB-RELATED"/>
    <property type="match status" value="1"/>
</dbReference>
<sequence>MLDVALHGGERWVRRAEISDRQRVPPRYIEEVLRALVRAGILDGKRGRYGGYRLRREPRCITLGEIVRVVRALEVEIESFNPDTASPLAYEVVWPAWKKVQDDLMAQLNNLTIGDLCQGVVEGAPDQTARQPAAV</sequence>
<gene>
    <name evidence="1" type="ORF">RSO01_90300</name>
</gene>
<organism evidence="1 2">
    <name type="scientific">Reyranella soli</name>
    <dbReference type="NCBI Taxonomy" id="1230389"/>
    <lineage>
        <taxon>Bacteria</taxon>
        <taxon>Pseudomonadati</taxon>
        <taxon>Pseudomonadota</taxon>
        <taxon>Alphaproteobacteria</taxon>
        <taxon>Hyphomicrobiales</taxon>
        <taxon>Reyranellaceae</taxon>
        <taxon>Reyranella</taxon>
    </lineage>
</organism>
<dbReference type="PANTHER" id="PTHR33221">
    <property type="entry name" value="WINGED HELIX-TURN-HELIX TRANSCRIPTIONAL REGULATOR, RRF2 FAMILY"/>
    <property type="match status" value="1"/>
</dbReference>
<reference evidence="1 2" key="1">
    <citation type="submission" date="2019-07" db="EMBL/GenBank/DDBJ databases">
        <title>Whole genome shotgun sequence of Reyranella soli NBRC 108950.</title>
        <authorList>
            <person name="Hosoyama A."/>
            <person name="Uohara A."/>
            <person name="Ohji S."/>
            <person name="Ichikawa N."/>
        </authorList>
    </citation>
    <scope>NUCLEOTIDE SEQUENCE [LARGE SCALE GENOMIC DNA]</scope>
    <source>
        <strain evidence="1 2">NBRC 108950</strain>
    </source>
</reference>
<keyword evidence="2" id="KW-1185">Reference proteome</keyword>
<accession>A0A512NSE5</accession>